<feature type="region of interest" description="Disordered" evidence="1">
    <location>
        <begin position="260"/>
        <end position="282"/>
    </location>
</feature>
<reference evidence="2 3" key="1">
    <citation type="submission" date="2020-08" db="EMBL/GenBank/DDBJ databases">
        <title>Genomic Encyclopedia of Type Strains, Phase IV (KMG-IV): sequencing the most valuable type-strain genomes for metagenomic binning, comparative biology and taxonomic classification.</title>
        <authorList>
            <person name="Goeker M."/>
        </authorList>
    </citation>
    <scope>NUCLEOTIDE SEQUENCE [LARGE SCALE GENOMIC DNA]</scope>
    <source>
        <strain evidence="2 3">YC6723</strain>
    </source>
</reference>
<accession>A0A840F712</accession>
<gene>
    <name evidence="2" type="ORF">GGQ80_002970</name>
</gene>
<dbReference type="Proteomes" id="UP000529795">
    <property type="component" value="Unassembled WGS sequence"/>
</dbReference>
<keyword evidence="3" id="KW-1185">Reference proteome</keyword>
<dbReference type="EMBL" id="JACIEV010000009">
    <property type="protein sequence ID" value="MBB4155053.1"/>
    <property type="molecule type" value="Genomic_DNA"/>
</dbReference>
<dbReference type="RefSeq" id="WP_183986182.1">
    <property type="nucleotide sequence ID" value="NZ_JACIEV010000009.1"/>
</dbReference>
<dbReference type="AlphaFoldDB" id="A0A840F712"/>
<evidence type="ECO:0000256" key="1">
    <source>
        <dbReference type="SAM" id="MobiDB-lite"/>
    </source>
</evidence>
<feature type="compositionally biased region" description="Basic residues" evidence="1">
    <location>
        <begin position="265"/>
        <end position="282"/>
    </location>
</feature>
<name>A0A840F712_9SPHN</name>
<evidence type="ECO:0000313" key="2">
    <source>
        <dbReference type="EMBL" id="MBB4155053.1"/>
    </source>
</evidence>
<sequence length="282" mass="30696">MPADPETSKLDPWRIYGLPGRWPEVPGLVFLPEAAVTVAQALFYLEAVDFATAGEIDLDSVESGVAGEAASAARFVADLVASGSLIARAQRLGGGDCVEIARDEWTKERARAAVSTGLIERRTAEGPILPQWVLIGAAEMDLVMQFYGPSAYSVGVHELQDRATGIVLANLTAIVRNQMPPVGDAAARRIVSVLLPSTRPVLDAKDRDSLKAAIALWLQEHFGKDPNRAIGREDYERLILTEFGEFVTPTMAGEIWRLATETPPHSRRREAGRRRSRARDAS</sequence>
<evidence type="ECO:0000313" key="3">
    <source>
        <dbReference type="Proteomes" id="UP000529795"/>
    </source>
</evidence>
<comment type="caution">
    <text evidence="2">The sequence shown here is derived from an EMBL/GenBank/DDBJ whole genome shotgun (WGS) entry which is preliminary data.</text>
</comment>
<protein>
    <submittedName>
        <fullName evidence="2">Uncharacterized protein</fullName>
    </submittedName>
</protein>
<proteinExistence type="predicted"/>
<organism evidence="2 3">
    <name type="scientific">Sphingomonas jinjuensis</name>
    <dbReference type="NCBI Taxonomy" id="535907"/>
    <lineage>
        <taxon>Bacteria</taxon>
        <taxon>Pseudomonadati</taxon>
        <taxon>Pseudomonadota</taxon>
        <taxon>Alphaproteobacteria</taxon>
        <taxon>Sphingomonadales</taxon>
        <taxon>Sphingomonadaceae</taxon>
        <taxon>Sphingomonas</taxon>
    </lineage>
</organism>